<name>A0A8J3K1N8_9ACTN</name>
<protein>
    <submittedName>
        <fullName evidence="2">Uncharacterized protein</fullName>
    </submittedName>
</protein>
<dbReference type="AlphaFoldDB" id="A0A8J3K1N8"/>
<feature type="region of interest" description="Disordered" evidence="1">
    <location>
        <begin position="105"/>
        <end position="126"/>
    </location>
</feature>
<evidence type="ECO:0000256" key="1">
    <source>
        <dbReference type="SAM" id="MobiDB-lite"/>
    </source>
</evidence>
<keyword evidence="3" id="KW-1185">Reference proteome</keyword>
<evidence type="ECO:0000313" key="2">
    <source>
        <dbReference type="EMBL" id="GIF91133.1"/>
    </source>
</evidence>
<dbReference type="EMBL" id="BONG01000029">
    <property type="protein sequence ID" value="GIF91133.1"/>
    <property type="molecule type" value="Genomic_DNA"/>
</dbReference>
<sequence>MATEQPKDILGEINGFVARIHALDPHAPAGTELTVRVDGRESRLMLSEPVVQALRLALQDYHDPRDQGYCDHCGGPRLDENFQCRDCGGLNGVFGQMLAERAFGYTEPESLPPAPESAGRHARHES</sequence>
<gene>
    <name evidence="2" type="ORF">Cch02nite_45770</name>
</gene>
<reference evidence="2 3" key="1">
    <citation type="submission" date="2021-01" db="EMBL/GenBank/DDBJ databases">
        <title>Whole genome shotgun sequence of Catellatospora chokoriensis NBRC 107358.</title>
        <authorList>
            <person name="Komaki H."/>
            <person name="Tamura T."/>
        </authorList>
    </citation>
    <scope>NUCLEOTIDE SEQUENCE [LARGE SCALE GENOMIC DNA]</scope>
    <source>
        <strain evidence="2 3">NBRC 107358</strain>
    </source>
</reference>
<proteinExistence type="predicted"/>
<dbReference type="RefSeq" id="WP_191838850.1">
    <property type="nucleotide sequence ID" value="NZ_BAAALB010000008.1"/>
</dbReference>
<dbReference type="Proteomes" id="UP000619293">
    <property type="component" value="Unassembled WGS sequence"/>
</dbReference>
<organism evidence="2 3">
    <name type="scientific">Catellatospora chokoriensis</name>
    <dbReference type="NCBI Taxonomy" id="310353"/>
    <lineage>
        <taxon>Bacteria</taxon>
        <taxon>Bacillati</taxon>
        <taxon>Actinomycetota</taxon>
        <taxon>Actinomycetes</taxon>
        <taxon>Micromonosporales</taxon>
        <taxon>Micromonosporaceae</taxon>
        <taxon>Catellatospora</taxon>
    </lineage>
</organism>
<evidence type="ECO:0000313" key="3">
    <source>
        <dbReference type="Proteomes" id="UP000619293"/>
    </source>
</evidence>
<comment type="caution">
    <text evidence="2">The sequence shown here is derived from an EMBL/GenBank/DDBJ whole genome shotgun (WGS) entry which is preliminary data.</text>
</comment>
<accession>A0A8J3K1N8</accession>